<dbReference type="RefSeq" id="WP_114983787.1">
    <property type="nucleotide sequence ID" value="NZ_CP027806.1"/>
</dbReference>
<feature type="transmembrane region" description="Helical" evidence="2">
    <location>
        <begin position="227"/>
        <end position="248"/>
    </location>
</feature>
<dbReference type="GO" id="GO:0008168">
    <property type="term" value="F:methyltransferase activity"/>
    <property type="evidence" value="ECO:0007669"/>
    <property type="project" value="UniProtKB-KW"/>
</dbReference>
<dbReference type="AlphaFoldDB" id="A0A345UJ61"/>
<sequence length="273" mass="31334">MSQIAYDPVKDRLAGLIRNRRSLRTLFYAGLDLFFLRSWHVRRKLKDIFRGNPKKLRILDAGNGFGQYDRFMLRNLSVDHILAVDVKEDYLEDCRHYFAAEIAQGRIILQKQDLLEFTAEGYDLVLCVDVLEHIAEDVKVMRNMMLSLKPGGYFLMHSPSHLAENDADGDDFFVDEHARAGYAANELRSKFKRAGLQPLSLRYTYGPAGHTAWVMLIKWPMLMLNKLGFGAVLLLPFWFLITFLPGMFLNWADTKMVPVQGTGILGFARRPDA</sequence>
<dbReference type="KEGG" id="cprv:CYPRO_1256"/>
<evidence type="ECO:0000256" key="1">
    <source>
        <dbReference type="ARBA" id="ARBA00022679"/>
    </source>
</evidence>
<keyword evidence="1 4" id="KW-0808">Transferase</keyword>
<dbReference type="Pfam" id="PF13649">
    <property type="entry name" value="Methyltransf_25"/>
    <property type="match status" value="1"/>
</dbReference>
<dbReference type="EMBL" id="CP027806">
    <property type="protein sequence ID" value="AXJ00513.1"/>
    <property type="molecule type" value="Genomic_DNA"/>
</dbReference>
<dbReference type="GO" id="GO:0032259">
    <property type="term" value="P:methylation"/>
    <property type="evidence" value="ECO:0007669"/>
    <property type="project" value="UniProtKB-KW"/>
</dbReference>
<evidence type="ECO:0000313" key="4">
    <source>
        <dbReference type="EMBL" id="AXJ00513.1"/>
    </source>
</evidence>
<name>A0A345UJ61_9BACT</name>
<dbReference type="SUPFAM" id="SSF53335">
    <property type="entry name" value="S-adenosyl-L-methionine-dependent methyltransferases"/>
    <property type="match status" value="1"/>
</dbReference>
<dbReference type="PANTHER" id="PTHR43861">
    <property type="entry name" value="TRANS-ACONITATE 2-METHYLTRANSFERASE-RELATED"/>
    <property type="match status" value="1"/>
</dbReference>
<keyword evidence="2" id="KW-0812">Transmembrane</keyword>
<reference evidence="4 5" key="1">
    <citation type="submission" date="2018-03" db="EMBL/GenBank/DDBJ databases">
        <title>Phenotypic and genomic properties of Cyclonatronum proteinivorum gen. nov., sp. nov., a haloalkaliphilic bacteroidete from soda lakes possessing Na+-translocating rhodopsin.</title>
        <authorList>
            <person name="Toshchakov S.V."/>
            <person name="Korzhenkov A."/>
            <person name="Samarov N.I."/>
            <person name="Kublanov I.V."/>
            <person name="Muntyan M.S."/>
            <person name="Sorokin D.Y."/>
        </authorList>
    </citation>
    <scope>NUCLEOTIDE SEQUENCE [LARGE SCALE GENOMIC DNA]</scope>
    <source>
        <strain evidence="4 5">Omega</strain>
    </source>
</reference>
<gene>
    <name evidence="4" type="ORF">CYPRO_1256</name>
</gene>
<proteinExistence type="predicted"/>
<protein>
    <submittedName>
        <fullName evidence="4">Methyltransferase domain-containing protein</fullName>
    </submittedName>
</protein>
<evidence type="ECO:0000313" key="5">
    <source>
        <dbReference type="Proteomes" id="UP000254808"/>
    </source>
</evidence>
<evidence type="ECO:0000259" key="3">
    <source>
        <dbReference type="Pfam" id="PF13649"/>
    </source>
</evidence>
<feature type="domain" description="Methyltransferase" evidence="3">
    <location>
        <begin position="58"/>
        <end position="152"/>
    </location>
</feature>
<keyword evidence="2" id="KW-0472">Membrane</keyword>
<keyword evidence="2" id="KW-1133">Transmembrane helix</keyword>
<dbReference type="InterPro" id="IPR041698">
    <property type="entry name" value="Methyltransf_25"/>
</dbReference>
<evidence type="ECO:0000256" key="2">
    <source>
        <dbReference type="SAM" id="Phobius"/>
    </source>
</evidence>
<keyword evidence="4" id="KW-0489">Methyltransferase</keyword>
<keyword evidence="5" id="KW-1185">Reference proteome</keyword>
<dbReference type="Gene3D" id="3.40.50.150">
    <property type="entry name" value="Vaccinia Virus protein VP39"/>
    <property type="match status" value="1"/>
</dbReference>
<dbReference type="CDD" id="cd02440">
    <property type="entry name" value="AdoMet_MTases"/>
    <property type="match status" value="1"/>
</dbReference>
<accession>A0A345UJ61</accession>
<dbReference type="OrthoDB" id="1523195at2"/>
<organism evidence="4 5">
    <name type="scientific">Cyclonatronum proteinivorum</name>
    <dbReference type="NCBI Taxonomy" id="1457365"/>
    <lineage>
        <taxon>Bacteria</taxon>
        <taxon>Pseudomonadati</taxon>
        <taxon>Balneolota</taxon>
        <taxon>Balneolia</taxon>
        <taxon>Balneolales</taxon>
        <taxon>Cyclonatronaceae</taxon>
        <taxon>Cyclonatronum</taxon>
    </lineage>
</organism>
<dbReference type="InterPro" id="IPR029063">
    <property type="entry name" value="SAM-dependent_MTases_sf"/>
</dbReference>
<dbReference type="Proteomes" id="UP000254808">
    <property type="component" value="Chromosome"/>
</dbReference>